<evidence type="ECO:0000313" key="1">
    <source>
        <dbReference type="EMBL" id="CAG8788360.1"/>
    </source>
</evidence>
<evidence type="ECO:0000313" key="2">
    <source>
        <dbReference type="Proteomes" id="UP000789920"/>
    </source>
</evidence>
<keyword evidence="2" id="KW-1185">Reference proteome</keyword>
<sequence length="53" mass="6088">DMVNLRDLIFQERDIELREDPTNNSDHSIKSSSSINIDFDSESFVDSVLNTDL</sequence>
<comment type="caution">
    <text evidence="1">The sequence shown here is derived from an EMBL/GenBank/DDBJ whole genome shotgun (WGS) entry which is preliminary data.</text>
</comment>
<name>A0ACA9RDU0_9GLOM</name>
<protein>
    <submittedName>
        <fullName evidence="1">21964_t:CDS:1</fullName>
    </submittedName>
</protein>
<feature type="non-terminal residue" evidence="1">
    <location>
        <position position="53"/>
    </location>
</feature>
<dbReference type="Proteomes" id="UP000789920">
    <property type="component" value="Unassembled WGS sequence"/>
</dbReference>
<gene>
    <name evidence="1" type="ORF">RPERSI_LOCUS18693</name>
</gene>
<accession>A0ACA9RDU0</accession>
<dbReference type="EMBL" id="CAJVQC010049963">
    <property type="protein sequence ID" value="CAG8788360.1"/>
    <property type="molecule type" value="Genomic_DNA"/>
</dbReference>
<reference evidence="1" key="1">
    <citation type="submission" date="2021-06" db="EMBL/GenBank/DDBJ databases">
        <authorList>
            <person name="Kallberg Y."/>
            <person name="Tangrot J."/>
            <person name="Rosling A."/>
        </authorList>
    </citation>
    <scope>NUCLEOTIDE SEQUENCE</scope>
    <source>
        <strain evidence="1">MA461A</strain>
    </source>
</reference>
<feature type="non-terminal residue" evidence="1">
    <location>
        <position position="1"/>
    </location>
</feature>
<organism evidence="1 2">
    <name type="scientific">Racocetra persica</name>
    <dbReference type="NCBI Taxonomy" id="160502"/>
    <lineage>
        <taxon>Eukaryota</taxon>
        <taxon>Fungi</taxon>
        <taxon>Fungi incertae sedis</taxon>
        <taxon>Mucoromycota</taxon>
        <taxon>Glomeromycotina</taxon>
        <taxon>Glomeromycetes</taxon>
        <taxon>Diversisporales</taxon>
        <taxon>Gigasporaceae</taxon>
        <taxon>Racocetra</taxon>
    </lineage>
</organism>
<proteinExistence type="predicted"/>